<feature type="region of interest" description="Disordered" evidence="1">
    <location>
        <begin position="1"/>
        <end position="25"/>
    </location>
</feature>
<dbReference type="SMART" id="SM00880">
    <property type="entry name" value="CHAD"/>
    <property type="match status" value="1"/>
</dbReference>
<dbReference type="InterPro" id="IPR007899">
    <property type="entry name" value="CHAD_dom"/>
</dbReference>
<evidence type="ECO:0000313" key="4">
    <source>
        <dbReference type="Proteomes" id="UP000054870"/>
    </source>
</evidence>
<dbReference type="RefSeq" id="WP_087086657.1">
    <property type="nucleotide sequence ID" value="NZ_FCOF02000014.1"/>
</dbReference>
<feature type="compositionally biased region" description="Basic and acidic residues" evidence="1">
    <location>
        <begin position="1"/>
        <end position="19"/>
    </location>
</feature>
<dbReference type="InterPro" id="IPR038186">
    <property type="entry name" value="CHAD_dom_sf"/>
</dbReference>
<dbReference type="PROSITE" id="PS51708">
    <property type="entry name" value="CHAD"/>
    <property type="match status" value="1"/>
</dbReference>
<keyword evidence="4" id="KW-1185">Reference proteome</keyword>
<dbReference type="EMBL" id="FCOF02000014">
    <property type="protein sequence ID" value="SAK68428.1"/>
    <property type="molecule type" value="Genomic_DNA"/>
</dbReference>
<gene>
    <name evidence="3" type="ORF">AWB75_03360</name>
</gene>
<protein>
    <submittedName>
        <fullName evidence="3">CHAD domain-containing protein</fullName>
    </submittedName>
</protein>
<dbReference type="Proteomes" id="UP000054870">
    <property type="component" value="Unassembled WGS sequence"/>
</dbReference>
<sequence length="282" mass="32249">MTLNDDRRDGHRDDKRARPETAQSRFGDLASPLIDEATHHASALNANSDPEELHKLRVALRRLRTLFWAYRPLLDEEFDTRQRAVFKYLATSAGSARDWDILLELMKELDVEGLDEPAKERRAAVLATSIETIANADVKHVLWTGLKEANQELNTGRKRVPVERFAKKRIDAARTQLKKRIKRALHAKQSDYAAYHEVRKAGKKVRYLLEFFDPDIKPKLRSKVKSLKRLQKRFGALNDVVASHDLLAQGTLPIGDSVTKHALRALDAEQKQRIKAARKAIR</sequence>
<evidence type="ECO:0000259" key="2">
    <source>
        <dbReference type="PROSITE" id="PS51708"/>
    </source>
</evidence>
<dbReference type="PANTHER" id="PTHR39339:SF1">
    <property type="entry name" value="CHAD DOMAIN-CONTAINING PROTEIN"/>
    <property type="match status" value="1"/>
</dbReference>
<dbReference type="AlphaFoldDB" id="A0A158BED0"/>
<proteinExistence type="predicted"/>
<comment type="caution">
    <text evidence="3">The sequence shown here is derived from an EMBL/GenBank/DDBJ whole genome shotgun (WGS) entry which is preliminary data.</text>
</comment>
<accession>A0A158BED0</accession>
<dbReference type="Pfam" id="PF05235">
    <property type="entry name" value="CHAD"/>
    <property type="match status" value="1"/>
</dbReference>
<dbReference type="PANTHER" id="PTHR39339">
    <property type="entry name" value="SLR1444 PROTEIN"/>
    <property type="match status" value="1"/>
</dbReference>
<dbReference type="Gene3D" id="1.40.20.10">
    <property type="entry name" value="CHAD domain"/>
    <property type="match status" value="1"/>
</dbReference>
<name>A0A158BED0_9BURK</name>
<evidence type="ECO:0000256" key="1">
    <source>
        <dbReference type="SAM" id="MobiDB-lite"/>
    </source>
</evidence>
<feature type="domain" description="CHAD" evidence="2">
    <location>
        <begin position="19"/>
        <end position="282"/>
    </location>
</feature>
<organism evidence="3 4">
    <name type="scientific">Caballeronia catudaia</name>
    <dbReference type="NCBI Taxonomy" id="1777136"/>
    <lineage>
        <taxon>Bacteria</taxon>
        <taxon>Pseudomonadati</taxon>
        <taxon>Pseudomonadota</taxon>
        <taxon>Betaproteobacteria</taxon>
        <taxon>Burkholderiales</taxon>
        <taxon>Burkholderiaceae</taxon>
        <taxon>Caballeronia</taxon>
    </lineage>
</organism>
<dbReference type="OrthoDB" id="8925343at2"/>
<evidence type="ECO:0000313" key="3">
    <source>
        <dbReference type="EMBL" id="SAK68428.1"/>
    </source>
</evidence>
<reference evidence="3" key="1">
    <citation type="submission" date="2016-01" db="EMBL/GenBank/DDBJ databases">
        <authorList>
            <person name="Peeters C."/>
        </authorList>
    </citation>
    <scope>NUCLEOTIDE SEQUENCE [LARGE SCALE GENOMIC DNA]</scope>
    <source>
        <strain evidence="3">LMG 29318</strain>
    </source>
</reference>